<organism evidence="3 4">
    <name type="scientific">Paralvinella palmiformis</name>
    <dbReference type="NCBI Taxonomy" id="53620"/>
    <lineage>
        <taxon>Eukaryota</taxon>
        <taxon>Metazoa</taxon>
        <taxon>Spiralia</taxon>
        <taxon>Lophotrochozoa</taxon>
        <taxon>Annelida</taxon>
        <taxon>Polychaeta</taxon>
        <taxon>Sedentaria</taxon>
        <taxon>Canalipalpata</taxon>
        <taxon>Terebellida</taxon>
        <taxon>Terebelliformia</taxon>
        <taxon>Alvinellidae</taxon>
        <taxon>Paralvinella</taxon>
    </lineage>
</organism>
<comment type="caution">
    <text evidence="3">The sequence shown here is derived from an EMBL/GenBank/DDBJ whole genome shotgun (WGS) entry which is preliminary data.</text>
</comment>
<keyword evidence="1" id="KW-1133">Transmembrane helix</keyword>
<evidence type="ECO:0000313" key="4">
    <source>
        <dbReference type="Proteomes" id="UP001208570"/>
    </source>
</evidence>
<evidence type="ECO:0000313" key="3">
    <source>
        <dbReference type="EMBL" id="KAK2142322.1"/>
    </source>
</evidence>
<keyword evidence="4" id="KW-1185">Reference proteome</keyword>
<evidence type="ECO:0000259" key="2">
    <source>
        <dbReference type="Pfam" id="PF05050"/>
    </source>
</evidence>
<name>A0AAD9IXB6_9ANNE</name>
<proteinExistence type="predicted"/>
<protein>
    <recommendedName>
        <fullName evidence="2">Methyltransferase FkbM domain-containing protein</fullName>
    </recommendedName>
</protein>
<feature type="transmembrane region" description="Helical" evidence="1">
    <location>
        <begin position="115"/>
        <end position="136"/>
    </location>
</feature>
<dbReference type="InterPro" id="IPR026913">
    <property type="entry name" value="METTL24"/>
</dbReference>
<dbReference type="PANTHER" id="PTHR32026">
    <property type="entry name" value="METHYLTRANSFERASE-LIKE PROTEIN 24"/>
    <property type="match status" value="1"/>
</dbReference>
<keyword evidence="1" id="KW-0472">Membrane</keyword>
<dbReference type="InterPro" id="IPR006342">
    <property type="entry name" value="FkbM_mtfrase"/>
</dbReference>
<keyword evidence="1" id="KW-0812">Transmembrane</keyword>
<dbReference type="InterPro" id="IPR029063">
    <property type="entry name" value="SAM-dependent_MTases_sf"/>
</dbReference>
<feature type="domain" description="Methyltransferase FkbM" evidence="2">
    <location>
        <begin position="40"/>
        <end position="107"/>
    </location>
</feature>
<dbReference type="EMBL" id="JAODUP010000970">
    <property type="protein sequence ID" value="KAK2142322.1"/>
    <property type="molecule type" value="Genomic_DNA"/>
</dbReference>
<reference evidence="3" key="1">
    <citation type="journal article" date="2023" name="Mol. Biol. Evol.">
        <title>Third-Generation Sequencing Reveals the Adaptive Role of the Epigenome in Three Deep-Sea Polychaetes.</title>
        <authorList>
            <person name="Perez M."/>
            <person name="Aroh O."/>
            <person name="Sun Y."/>
            <person name="Lan Y."/>
            <person name="Juniper S.K."/>
            <person name="Young C.R."/>
            <person name="Angers B."/>
            <person name="Qian P.Y."/>
        </authorList>
    </citation>
    <scope>NUCLEOTIDE SEQUENCE</scope>
    <source>
        <strain evidence="3">P08H-3</strain>
    </source>
</reference>
<evidence type="ECO:0000256" key="1">
    <source>
        <dbReference type="SAM" id="Phobius"/>
    </source>
</evidence>
<dbReference type="PANTHER" id="PTHR32026:SF10">
    <property type="entry name" value="METHYLTRANSFERASE-LIKE PROTEIN 24-RELATED"/>
    <property type="match status" value="1"/>
</dbReference>
<accession>A0AAD9IXB6</accession>
<dbReference type="AlphaFoldDB" id="A0AAD9IXB6"/>
<dbReference type="SUPFAM" id="SSF53335">
    <property type="entry name" value="S-adenosyl-L-methionine-dependent methyltransferases"/>
    <property type="match status" value="1"/>
</dbReference>
<dbReference type="Pfam" id="PF05050">
    <property type="entry name" value="Methyltransf_21"/>
    <property type="match status" value="1"/>
</dbReference>
<sequence>MRGDKIFFYPIGIYGNNTVIKIGKTGMCHVKTLGNLRKQFHEEKKMIDYLKMDVEGSEWPSLEAMFKEGFLTKYVKQIGIEYHSYGIKGRAKRFLTILAKLEELGFRKWNMNKSIYIPVLLLVGVLCSTFIVISVVDTNSTIRGFFVAKDNNNVYEQIYDKASSWRKTSTSTNYVDLPKGLYPVREWTPFNLNGAAVSKDPEVAFYKLINKVDYLCLDQMRLGNYNDGGWDICLAGSYKPTRNNCLVYSFGLVLLCSSH</sequence>
<gene>
    <name evidence="3" type="ORF">LSH36_970g00084</name>
</gene>
<dbReference type="Proteomes" id="UP001208570">
    <property type="component" value="Unassembled WGS sequence"/>
</dbReference>